<feature type="transmembrane region" description="Helical" evidence="1">
    <location>
        <begin position="223"/>
        <end position="244"/>
    </location>
</feature>
<feature type="transmembrane region" description="Helical" evidence="1">
    <location>
        <begin position="119"/>
        <end position="143"/>
    </location>
</feature>
<name>A0A6H0XJB5_9PEZI</name>
<protein>
    <recommendedName>
        <fullName evidence="2">DUF7702 domain-containing protein</fullName>
    </recommendedName>
</protein>
<evidence type="ECO:0000313" key="3">
    <source>
        <dbReference type="EMBL" id="QIW94728.1"/>
    </source>
</evidence>
<gene>
    <name evidence="3" type="ORF">AMS68_000246</name>
</gene>
<keyword evidence="1" id="KW-0472">Membrane</keyword>
<evidence type="ECO:0000259" key="2">
    <source>
        <dbReference type="Pfam" id="PF24800"/>
    </source>
</evidence>
<dbReference type="PANTHER" id="PTHR42109">
    <property type="entry name" value="UNPLACED GENOMIC SCAFFOLD UM_SCAF_CONTIG_1.265, WHOLE GENOME SHOTGUN SEQUENCE"/>
    <property type="match status" value="1"/>
</dbReference>
<keyword evidence="4" id="KW-1185">Reference proteome</keyword>
<feature type="transmembrane region" description="Helical" evidence="1">
    <location>
        <begin position="189"/>
        <end position="211"/>
    </location>
</feature>
<accession>A0A6H0XJB5</accession>
<keyword evidence="1" id="KW-0812">Transmembrane</keyword>
<feature type="transmembrane region" description="Helical" evidence="1">
    <location>
        <begin position="155"/>
        <end position="177"/>
    </location>
</feature>
<keyword evidence="1" id="KW-1133">Transmembrane helix</keyword>
<dbReference type="Pfam" id="PF24800">
    <property type="entry name" value="DUF7702"/>
    <property type="match status" value="1"/>
</dbReference>
<dbReference type="PANTHER" id="PTHR42109:SF2">
    <property type="entry name" value="INTEGRAL MEMBRANE PROTEIN"/>
    <property type="match status" value="1"/>
</dbReference>
<dbReference type="Proteomes" id="UP000503462">
    <property type="component" value="Chromosome 1"/>
</dbReference>
<evidence type="ECO:0000256" key="1">
    <source>
        <dbReference type="SAM" id="Phobius"/>
    </source>
</evidence>
<sequence length="279" mass="30541">MSSTAKAFFNVTPQQSDLQWFELIFFALTLPILGSNYLVHRKVPGGTLGWWFLFNFSVMRVVGVAMVKAASTQGVLIAGLIISSSSISTLFFSFAGIWHEASYQYKENNHFLYGWGLQGAIHLSVGGAIGMAIAGVVTSIYANGPEPSYSRPLEIVGSVLFIMIWLTLCGLLAMLWMKPKSKLSSRLQMALLLVSPLLGLRVVYSLCGAAINDTYWSYTAGPIAAQVCMQVLPECLIIIIYSIFGYLASKDIARDGPVRNGIRESSHGQMDDYSKATRV</sequence>
<reference evidence="3 4" key="1">
    <citation type="journal article" date="2016" name="Sci. Rep.">
        <title>Peltaster fructicola genome reveals evolution from an invasive phytopathogen to an ectophytic parasite.</title>
        <authorList>
            <person name="Xu C."/>
            <person name="Chen H."/>
            <person name="Gleason M.L."/>
            <person name="Xu J.R."/>
            <person name="Liu H."/>
            <person name="Zhang R."/>
            <person name="Sun G."/>
        </authorList>
    </citation>
    <scope>NUCLEOTIDE SEQUENCE [LARGE SCALE GENOMIC DNA]</scope>
    <source>
        <strain evidence="3 4">LNHT1506</strain>
    </source>
</reference>
<organism evidence="3 4">
    <name type="scientific">Peltaster fructicola</name>
    <dbReference type="NCBI Taxonomy" id="286661"/>
    <lineage>
        <taxon>Eukaryota</taxon>
        <taxon>Fungi</taxon>
        <taxon>Dikarya</taxon>
        <taxon>Ascomycota</taxon>
        <taxon>Pezizomycotina</taxon>
        <taxon>Dothideomycetes</taxon>
        <taxon>Dothideomycetes incertae sedis</taxon>
        <taxon>Peltaster</taxon>
    </lineage>
</organism>
<dbReference type="InterPro" id="IPR056119">
    <property type="entry name" value="DUF7702"/>
</dbReference>
<feature type="domain" description="DUF7702" evidence="2">
    <location>
        <begin position="21"/>
        <end position="249"/>
    </location>
</feature>
<feature type="transmembrane region" description="Helical" evidence="1">
    <location>
        <begin position="20"/>
        <end position="39"/>
    </location>
</feature>
<dbReference type="OrthoDB" id="2560628at2759"/>
<feature type="transmembrane region" description="Helical" evidence="1">
    <location>
        <begin position="76"/>
        <end position="98"/>
    </location>
</feature>
<evidence type="ECO:0000313" key="4">
    <source>
        <dbReference type="Proteomes" id="UP000503462"/>
    </source>
</evidence>
<feature type="transmembrane region" description="Helical" evidence="1">
    <location>
        <begin position="51"/>
        <end position="70"/>
    </location>
</feature>
<dbReference type="EMBL" id="CP051139">
    <property type="protein sequence ID" value="QIW94728.1"/>
    <property type="molecule type" value="Genomic_DNA"/>
</dbReference>
<dbReference type="AlphaFoldDB" id="A0A6H0XJB5"/>
<proteinExistence type="predicted"/>